<dbReference type="PROSITE" id="PS51257">
    <property type="entry name" value="PROKAR_LIPOPROTEIN"/>
    <property type="match status" value="1"/>
</dbReference>
<protein>
    <submittedName>
        <fullName evidence="1">Putative lipoprotein</fullName>
    </submittedName>
</protein>
<organism evidence="1 2">
    <name type="scientific">Pseudomyxococcus hansupus</name>
    <dbReference type="NCBI Taxonomy" id="1297742"/>
    <lineage>
        <taxon>Bacteria</taxon>
        <taxon>Pseudomonadati</taxon>
        <taxon>Myxococcota</taxon>
        <taxon>Myxococcia</taxon>
        <taxon>Myxococcales</taxon>
        <taxon>Cystobacterineae</taxon>
        <taxon>Myxococcaceae</taxon>
        <taxon>Pseudomyxococcus</taxon>
    </lineage>
</organism>
<name>A0A0H4XAH0_9BACT</name>
<proteinExistence type="predicted"/>
<dbReference type="PATRIC" id="fig|1297742.4.peg.7709"/>
<reference evidence="1 2" key="1">
    <citation type="journal article" date="2016" name="PLoS ONE">
        <title>Complete Genome Sequence and Comparative Genomics of a Novel Myxobacterium Myxococcus hansupus.</title>
        <authorList>
            <person name="Sharma G."/>
            <person name="Narwani T."/>
            <person name="Subramanian S."/>
        </authorList>
    </citation>
    <scope>NUCLEOTIDE SEQUENCE [LARGE SCALE GENOMIC DNA]</scope>
    <source>
        <strain evidence="2">mixupus</strain>
    </source>
</reference>
<dbReference type="Proteomes" id="UP000009026">
    <property type="component" value="Chromosome"/>
</dbReference>
<gene>
    <name evidence="1" type="ORF">A176_007577</name>
</gene>
<sequence>MRLFPKPSVLAGPVALLSLAGCGGGNVDPGMTLDLSLVTSRARPISGDAGPRELVNDRGARAILTGGFVTLSSVELLPCAQVGWKRFLNQLSPVGTAWAHTVSNPTRLGTPHVVNLGNADGTVIRLGAVRPPPGRYCHARLVFEPADDDAEGLSAAAQAQPPVNMVGHSLHLRGTLADGRDGEPQPFEANLQTRAAVDVLLEWVTLSEAQPHAEVRFALTWDTWLDGVAAGQAPTSVDLVANVARSVVPPSVEEP</sequence>
<evidence type="ECO:0000313" key="1">
    <source>
        <dbReference type="EMBL" id="AKQ70665.1"/>
    </source>
</evidence>
<dbReference type="KEGG" id="mym:A176_007577"/>
<dbReference type="eggNOG" id="ENOG502ZJHH">
    <property type="taxonomic scope" value="Bacteria"/>
</dbReference>
<dbReference type="STRING" id="1297742.A176_007577"/>
<dbReference type="AlphaFoldDB" id="A0A0H4XAH0"/>
<keyword evidence="1" id="KW-0449">Lipoprotein</keyword>
<keyword evidence="2" id="KW-1185">Reference proteome</keyword>
<evidence type="ECO:0000313" key="2">
    <source>
        <dbReference type="Proteomes" id="UP000009026"/>
    </source>
</evidence>
<dbReference type="OrthoDB" id="5381192at2"/>
<dbReference type="EMBL" id="CP012109">
    <property type="protein sequence ID" value="AKQ70665.1"/>
    <property type="molecule type" value="Genomic_DNA"/>
</dbReference>
<dbReference type="RefSeq" id="WP_002633716.1">
    <property type="nucleotide sequence ID" value="NZ_CP012109.1"/>
</dbReference>
<accession>A0A0H4XAH0</accession>